<name>A0ABW9CQW2_9BURK</name>
<dbReference type="InterPro" id="IPR011006">
    <property type="entry name" value="CheY-like_superfamily"/>
</dbReference>
<evidence type="ECO:0000259" key="2">
    <source>
        <dbReference type="PROSITE" id="PS50110"/>
    </source>
</evidence>
<dbReference type="Proteomes" id="UP001629462">
    <property type="component" value="Unassembled WGS sequence"/>
</dbReference>
<proteinExistence type="predicted"/>
<reference evidence="3 4" key="1">
    <citation type="journal article" date="2024" name="Chem. Sci.">
        <title>Discovery of megapolipeptins by genome mining of a Burkholderiales bacteria collection.</title>
        <authorList>
            <person name="Paulo B.S."/>
            <person name="Recchia M.J.J."/>
            <person name="Lee S."/>
            <person name="Fergusson C.H."/>
            <person name="Romanowski S.B."/>
            <person name="Hernandez A."/>
            <person name="Krull N."/>
            <person name="Liu D.Y."/>
            <person name="Cavanagh H."/>
            <person name="Bos A."/>
            <person name="Gray C.A."/>
            <person name="Murphy B.T."/>
            <person name="Linington R.G."/>
            <person name="Eustaquio A.S."/>
        </authorList>
    </citation>
    <scope>NUCLEOTIDE SEQUENCE [LARGE SCALE GENOMIC DNA]</scope>
    <source>
        <strain evidence="3 4">RL17-374-BIF-D</strain>
    </source>
</reference>
<keyword evidence="4" id="KW-1185">Reference proteome</keyword>
<protein>
    <submittedName>
        <fullName evidence="3">Response regulator</fullName>
    </submittedName>
</protein>
<organism evidence="3 4">
    <name type="scientific">Caballeronia jiangsuensis</name>
    <dbReference type="NCBI Taxonomy" id="1458357"/>
    <lineage>
        <taxon>Bacteria</taxon>
        <taxon>Pseudomonadati</taxon>
        <taxon>Pseudomonadota</taxon>
        <taxon>Betaproteobacteria</taxon>
        <taxon>Burkholderiales</taxon>
        <taxon>Burkholderiaceae</taxon>
        <taxon>Caballeronia</taxon>
    </lineage>
</organism>
<feature type="domain" description="Response regulatory" evidence="2">
    <location>
        <begin position="1"/>
        <end position="84"/>
    </location>
</feature>
<evidence type="ECO:0000313" key="3">
    <source>
        <dbReference type="EMBL" id="MFM0520397.1"/>
    </source>
</evidence>
<dbReference type="Gene3D" id="3.40.50.2300">
    <property type="match status" value="1"/>
</dbReference>
<dbReference type="RefSeq" id="WP_250487743.1">
    <property type="nucleotide sequence ID" value="NZ_JAQQDB010000023.1"/>
</dbReference>
<dbReference type="EMBL" id="JAQQDB010000023">
    <property type="protein sequence ID" value="MFM0520397.1"/>
    <property type="molecule type" value="Genomic_DNA"/>
</dbReference>
<evidence type="ECO:0000256" key="1">
    <source>
        <dbReference type="PROSITE-ProRule" id="PRU00169"/>
    </source>
</evidence>
<dbReference type="Pfam" id="PF00072">
    <property type="entry name" value="Response_reg"/>
    <property type="match status" value="1"/>
</dbReference>
<gene>
    <name evidence="3" type="ORF">PQR08_23485</name>
</gene>
<accession>A0ABW9CQW2</accession>
<feature type="modified residue" description="4-aspartylphosphate" evidence="1">
    <location>
        <position position="36"/>
    </location>
</feature>
<sequence>MAAYLTLEGMQCRTAFGGREANLIGTAWTPHVILMDISMPERNGFDAARVLRQELRTDSIAIVAHTALDEPEVRRQATADEFDG</sequence>
<evidence type="ECO:0000313" key="4">
    <source>
        <dbReference type="Proteomes" id="UP001629462"/>
    </source>
</evidence>
<dbReference type="SUPFAM" id="SSF52172">
    <property type="entry name" value="CheY-like"/>
    <property type="match status" value="1"/>
</dbReference>
<dbReference type="PROSITE" id="PS50110">
    <property type="entry name" value="RESPONSE_REGULATORY"/>
    <property type="match status" value="1"/>
</dbReference>
<comment type="caution">
    <text evidence="3">The sequence shown here is derived from an EMBL/GenBank/DDBJ whole genome shotgun (WGS) entry which is preliminary data.</text>
</comment>
<keyword evidence="1" id="KW-0597">Phosphoprotein</keyword>
<dbReference type="InterPro" id="IPR001789">
    <property type="entry name" value="Sig_transdc_resp-reg_receiver"/>
</dbReference>